<evidence type="ECO:0000313" key="1">
    <source>
        <dbReference type="EMBL" id="CAH8385556.1"/>
    </source>
</evidence>
<sequence length="97" mass="10795">MSLDMLLLDSKSTMMPATVNVNRLAAHRPNLEAGVVYSLTVNERRAVETIGVGMRSFTLERKKPYTADGIEALVNAIEEDVMITFVLAFHLFITHNS</sequence>
<reference evidence="1 2" key="1">
    <citation type="submission" date="2022-03" db="EMBL/GenBank/DDBJ databases">
        <authorList>
            <person name="Macdonald S."/>
            <person name="Ahmed S."/>
            <person name="Newling K."/>
        </authorList>
    </citation>
    <scope>NUCLEOTIDE SEQUENCE [LARGE SCALE GENOMIC DNA]</scope>
</reference>
<accession>A0ABC8LQD7</accession>
<dbReference type="EMBL" id="CAKOAT010666265">
    <property type="protein sequence ID" value="CAH8385556.1"/>
    <property type="molecule type" value="Genomic_DNA"/>
</dbReference>
<dbReference type="Proteomes" id="UP001642260">
    <property type="component" value="Unassembled WGS sequence"/>
</dbReference>
<comment type="caution">
    <text evidence="1">The sequence shown here is derived from an EMBL/GenBank/DDBJ whole genome shotgun (WGS) entry which is preliminary data.</text>
</comment>
<protein>
    <submittedName>
        <fullName evidence="1">Uncharacterized protein</fullName>
    </submittedName>
</protein>
<gene>
    <name evidence="1" type="ORF">ERUC_LOCUS38039</name>
</gene>
<proteinExistence type="predicted"/>
<keyword evidence="2" id="KW-1185">Reference proteome</keyword>
<dbReference type="AlphaFoldDB" id="A0ABC8LQD7"/>
<evidence type="ECO:0000313" key="2">
    <source>
        <dbReference type="Proteomes" id="UP001642260"/>
    </source>
</evidence>
<name>A0ABC8LQD7_ERUVS</name>
<organism evidence="1 2">
    <name type="scientific">Eruca vesicaria subsp. sativa</name>
    <name type="common">Garden rocket</name>
    <name type="synonym">Eruca sativa</name>
    <dbReference type="NCBI Taxonomy" id="29727"/>
    <lineage>
        <taxon>Eukaryota</taxon>
        <taxon>Viridiplantae</taxon>
        <taxon>Streptophyta</taxon>
        <taxon>Embryophyta</taxon>
        <taxon>Tracheophyta</taxon>
        <taxon>Spermatophyta</taxon>
        <taxon>Magnoliopsida</taxon>
        <taxon>eudicotyledons</taxon>
        <taxon>Gunneridae</taxon>
        <taxon>Pentapetalae</taxon>
        <taxon>rosids</taxon>
        <taxon>malvids</taxon>
        <taxon>Brassicales</taxon>
        <taxon>Brassicaceae</taxon>
        <taxon>Brassiceae</taxon>
        <taxon>Eruca</taxon>
    </lineage>
</organism>